<keyword evidence="4" id="KW-0012">Acyltransferase</keyword>
<comment type="caution">
    <text evidence="5">The sequence shown here is derived from an EMBL/GenBank/DDBJ whole genome shotgun (WGS) entry which is preliminary data.</text>
</comment>
<dbReference type="GO" id="GO:0016746">
    <property type="term" value="F:acyltransferase activity"/>
    <property type="evidence" value="ECO:0007669"/>
    <property type="project" value="UniProtKB-KW"/>
</dbReference>
<evidence type="ECO:0000313" key="5">
    <source>
        <dbReference type="EMBL" id="PHH77081.1"/>
    </source>
</evidence>
<keyword evidence="3" id="KW-0808">Transferase</keyword>
<comment type="similarity">
    <text evidence="2">Belongs to the plant acyltransferase family.</text>
</comment>
<dbReference type="OrthoDB" id="21502at2759"/>
<comment type="pathway">
    <text evidence="1">Secondary metabolite biosynthesis.</text>
</comment>
<reference evidence="5 6" key="1">
    <citation type="submission" date="2017-06" db="EMBL/GenBank/DDBJ databases">
        <title>Ant-infecting Ophiocordyceps genomes reveal a high diversity of potential behavioral manipulation genes and a possible major role for enterotoxins.</title>
        <authorList>
            <person name="De Bekker C."/>
            <person name="Evans H.C."/>
            <person name="Brachmann A."/>
            <person name="Hughes D.P."/>
        </authorList>
    </citation>
    <scope>NUCLEOTIDE SEQUENCE [LARGE SCALE GENOMIC DNA]</scope>
    <source>
        <strain evidence="5 6">Map16</strain>
    </source>
</reference>
<dbReference type="Gene3D" id="3.30.559.10">
    <property type="entry name" value="Chloramphenicol acetyltransferase-like domain"/>
    <property type="match status" value="2"/>
</dbReference>
<dbReference type="EMBL" id="NJES01000134">
    <property type="protein sequence ID" value="PHH77081.1"/>
    <property type="molecule type" value="Genomic_DNA"/>
</dbReference>
<dbReference type="Proteomes" id="UP000226431">
    <property type="component" value="Unassembled WGS sequence"/>
</dbReference>
<name>A0A2C5ZD16_9HYPO</name>
<protein>
    <submittedName>
        <fullName evidence="5">Uncharacterized protein</fullName>
    </submittedName>
</protein>
<evidence type="ECO:0000313" key="6">
    <source>
        <dbReference type="Proteomes" id="UP000226431"/>
    </source>
</evidence>
<sequence length="539" mass="61349">MSVEPVTEKTPSLDVQDVQAKDVFPLHTFDDAKINHKLLAWVMRFNDILDAKKLHDSLQRLLEIGDWRKLGGRLRLTPMKESGRLELHVPKQFSAEHPAVSFSHVTEFFGMPIEEHPIARRFPKPTVEPSIQPVDGFRSFLAPSDYPKTLQEMISRGLPQISLHITSFSNATLVAVAWPHTLMDAVGQQDLLRSWSFVLAGREEHVPPLLGARNDILKELEDEESEKNREPLAIERHRLGKIGLFAMIARLLWERLRGSPLEMRAIYLPRKIFSRLQREAENQIDQLSKDTNQSKFISDGDILFAWLAQTVGQSKPGPRPLTIVSFFNARYRLPRLRNELSGVYVQNMTQLSFTLVPSSLVKAPVGHLAVQHRQQLAEQSSKQQTLSLLRTFRRKIETDQLKSTVYGQSNALLMFCNNLTKLDLLKAADFGPAVLSKGECSCKETRRLNPPGTMVMYYNQPVDDDLGPLDSFFMLGKDYGDNYWLLGNFQAQTWTKLEQDLKRLKENESAPLNAQLEKVPLRSVGGVMEERVIHVVGEE</sequence>
<gene>
    <name evidence="5" type="ORF">CDD80_950</name>
</gene>
<dbReference type="PANTHER" id="PTHR31896">
    <property type="entry name" value="FAMILY REGULATORY PROTEIN, PUTATIVE (AFU_ORTHOLOGUE AFUA_3G14730)-RELATED"/>
    <property type="match status" value="1"/>
</dbReference>
<accession>A0A2C5ZD16</accession>
<evidence type="ECO:0000256" key="1">
    <source>
        <dbReference type="ARBA" id="ARBA00005179"/>
    </source>
</evidence>
<organism evidence="5 6">
    <name type="scientific">Ophiocordyceps camponoti-rufipedis</name>
    <dbReference type="NCBI Taxonomy" id="2004952"/>
    <lineage>
        <taxon>Eukaryota</taxon>
        <taxon>Fungi</taxon>
        <taxon>Dikarya</taxon>
        <taxon>Ascomycota</taxon>
        <taxon>Pezizomycotina</taxon>
        <taxon>Sordariomycetes</taxon>
        <taxon>Hypocreomycetidae</taxon>
        <taxon>Hypocreales</taxon>
        <taxon>Ophiocordycipitaceae</taxon>
        <taxon>Ophiocordyceps</taxon>
    </lineage>
</organism>
<evidence type="ECO:0000256" key="4">
    <source>
        <dbReference type="ARBA" id="ARBA00023315"/>
    </source>
</evidence>
<evidence type="ECO:0000256" key="2">
    <source>
        <dbReference type="ARBA" id="ARBA00009861"/>
    </source>
</evidence>
<dbReference type="AlphaFoldDB" id="A0A2C5ZD16"/>
<dbReference type="InterPro" id="IPR051283">
    <property type="entry name" value="Sec_Metabolite_Acyltrans"/>
</dbReference>
<keyword evidence="6" id="KW-1185">Reference proteome</keyword>
<proteinExistence type="inferred from homology"/>
<evidence type="ECO:0000256" key="3">
    <source>
        <dbReference type="ARBA" id="ARBA00022679"/>
    </source>
</evidence>
<dbReference type="PANTHER" id="PTHR31896:SF69">
    <property type="entry name" value="FAMILY REGULATORY PROTEIN, PUTATIVE (AFU_ORTHOLOGUE AFUA_3G14730)-RELATED"/>
    <property type="match status" value="1"/>
</dbReference>
<dbReference type="InterPro" id="IPR023213">
    <property type="entry name" value="CAT-like_dom_sf"/>
</dbReference>